<evidence type="ECO:0000313" key="2">
    <source>
        <dbReference type="Proteomes" id="UP000390336"/>
    </source>
</evidence>
<accession>A0AAP9KAS1</accession>
<evidence type="ECO:0000313" key="1">
    <source>
        <dbReference type="EMBL" id="QGH47725.1"/>
    </source>
</evidence>
<sequence>MSLSNKCCYKSFYTDSEQPLPNISAMPFLAVARFVQDPKRMVVFTHGIQ</sequence>
<dbReference type="RefSeq" id="WP_154106777.1">
    <property type="nucleotide sequence ID" value="NZ_CP045859.1"/>
</dbReference>
<name>A0AAP9KAS1_9VIBR</name>
<organism evidence="1 2">
    <name type="scientific">Vibrio owensii</name>
    <dbReference type="NCBI Taxonomy" id="696485"/>
    <lineage>
        <taxon>Bacteria</taxon>
        <taxon>Pseudomonadati</taxon>
        <taxon>Pseudomonadota</taxon>
        <taxon>Gammaproteobacteria</taxon>
        <taxon>Vibrionales</taxon>
        <taxon>Vibrionaceae</taxon>
        <taxon>Vibrio</taxon>
    </lineage>
</organism>
<proteinExistence type="predicted"/>
<reference evidence="1 2" key="1">
    <citation type="journal article" date="2015" name="Genome Announc.">
        <title>Draft Genome Sequence of Vibrio owensii Strain SH-14, Which Causes Shrimp Acute Hepatopancreatic Necrosis Disease.</title>
        <authorList>
            <person name="Liu L."/>
            <person name="Xiao J."/>
            <person name="Xia X."/>
            <person name="Pan Y."/>
            <person name="Yan S."/>
            <person name="Wang Y."/>
        </authorList>
    </citation>
    <scope>NUCLEOTIDE SEQUENCE [LARGE SCALE GENOMIC DNA]</scope>
    <source>
        <strain evidence="1 2">SH14</strain>
    </source>
</reference>
<dbReference type="AlphaFoldDB" id="A0AAP9KAS1"/>
<gene>
    <name evidence="1" type="ORF">APZ19_11710</name>
</gene>
<protein>
    <submittedName>
        <fullName evidence="1">Uncharacterized protein</fullName>
    </submittedName>
</protein>
<dbReference type="EMBL" id="CP045859">
    <property type="protein sequence ID" value="QGH47725.1"/>
    <property type="molecule type" value="Genomic_DNA"/>
</dbReference>
<dbReference type="Proteomes" id="UP000390336">
    <property type="component" value="Chromosome 1"/>
</dbReference>